<protein>
    <recommendedName>
        <fullName evidence="5">RING-type domain-containing protein</fullName>
    </recommendedName>
</protein>
<dbReference type="SMART" id="SM00184">
    <property type="entry name" value="RING"/>
    <property type="match status" value="1"/>
</dbReference>
<dbReference type="GO" id="GO:0061630">
    <property type="term" value="F:ubiquitin protein ligase activity"/>
    <property type="evidence" value="ECO:0007669"/>
    <property type="project" value="TreeGrafter"/>
</dbReference>
<dbReference type="AlphaFoldDB" id="A0A4U5LZU5"/>
<evidence type="ECO:0000256" key="4">
    <source>
        <dbReference type="PROSITE-ProRule" id="PRU00175"/>
    </source>
</evidence>
<keyword evidence="7" id="KW-1185">Reference proteome</keyword>
<evidence type="ECO:0000256" key="2">
    <source>
        <dbReference type="ARBA" id="ARBA00022771"/>
    </source>
</evidence>
<comment type="caution">
    <text evidence="6">The sequence shown here is derived from an EMBL/GenBank/DDBJ whole genome shotgun (WGS) entry which is preliminary data.</text>
</comment>
<dbReference type="InterPro" id="IPR013083">
    <property type="entry name" value="Znf_RING/FYVE/PHD"/>
</dbReference>
<keyword evidence="2 4" id="KW-0863">Zinc-finger</keyword>
<dbReference type="PANTHER" id="PTHR25462:SF296">
    <property type="entry name" value="MEIOTIC P26, ISOFORM F"/>
    <property type="match status" value="1"/>
</dbReference>
<evidence type="ECO:0000256" key="3">
    <source>
        <dbReference type="ARBA" id="ARBA00022833"/>
    </source>
</evidence>
<name>A0A4U5LZU5_STECR</name>
<evidence type="ECO:0000259" key="5">
    <source>
        <dbReference type="PROSITE" id="PS50089"/>
    </source>
</evidence>
<dbReference type="PROSITE" id="PS50089">
    <property type="entry name" value="ZF_RING_2"/>
    <property type="match status" value="1"/>
</dbReference>
<evidence type="ECO:0000256" key="1">
    <source>
        <dbReference type="ARBA" id="ARBA00022723"/>
    </source>
</evidence>
<gene>
    <name evidence="6" type="ORF">L596_028932</name>
</gene>
<feature type="domain" description="RING-type" evidence="5">
    <location>
        <begin position="24"/>
        <end position="66"/>
    </location>
</feature>
<dbReference type="PANTHER" id="PTHR25462">
    <property type="entry name" value="BONUS, ISOFORM C-RELATED"/>
    <property type="match status" value="1"/>
</dbReference>
<accession>A0A4U5LZU5</accession>
<proteinExistence type="predicted"/>
<reference evidence="6 7" key="1">
    <citation type="journal article" date="2015" name="Genome Biol.">
        <title>Comparative genomics of Steinernema reveals deeply conserved gene regulatory networks.</title>
        <authorList>
            <person name="Dillman A.R."/>
            <person name="Macchietto M."/>
            <person name="Porter C.F."/>
            <person name="Rogers A."/>
            <person name="Williams B."/>
            <person name="Antoshechkin I."/>
            <person name="Lee M.M."/>
            <person name="Goodwin Z."/>
            <person name="Lu X."/>
            <person name="Lewis E.E."/>
            <person name="Goodrich-Blair H."/>
            <person name="Stock S.P."/>
            <person name="Adams B.J."/>
            <person name="Sternberg P.W."/>
            <person name="Mortazavi A."/>
        </authorList>
    </citation>
    <scope>NUCLEOTIDE SEQUENCE [LARGE SCALE GENOMIC DNA]</scope>
    <source>
        <strain evidence="6 7">ALL</strain>
    </source>
</reference>
<reference evidence="6 7" key="2">
    <citation type="journal article" date="2019" name="G3 (Bethesda)">
        <title>Hybrid Assembly of the Genome of the Entomopathogenic Nematode Steinernema carpocapsae Identifies the X-Chromosome.</title>
        <authorList>
            <person name="Serra L."/>
            <person name="Macchietto M."/>
            <person name="Macias-Munoz A."/>
            <person name="McGill C.J."/>
            <person name="Rodriguez I.M."/>
            <person name="Rodriguez B."/>
            <person name="Murad R."/>
            <person name="Mortazavi A."/>
        </authorList>
    </citation>
    <scope>NUCLEOTIDE SEQUENCE [LARGE SCALE GENOMIC DNA]</scope>
    <source>
        <strain evidence="6 7">ALL</strain>
    </source>
</reference>
<dbReference type="Pfam" id="PF13445">
    <property type="entry name" value="zf-RING_UBOX"/>
    <property type="match status" value="1"/>
</dbReference>
<dbReference type="EMBL" id="AZBU02000011">
    <property type="protein sequence ID" value="TKR61880.1"/>
    <property type="molecule type" value="Genomic_DNA"/>
</dbReference>
<dbReference type="InterPro" id="IPR001841">
    <property type="entry name" value="Znf_RING"/>
</dbReference>
<dbReference type="InterPro" id="IPR047153">
    <property type="entry name" value="TRIM45/56/19-like"/>
</dbReference>
<dbReference type="InterPro" id="IPR027370">
    <property type="entry name" value="Znf-RING_euk"/>
</dbReference>
<dbReference type="Gene3D" id="3.30.40.10">
    <property type="entry name" value="Zinc/RING finger domain, C3HC4 (zinc finger)"/>
    <property type="match status" value="1"/>
</dbReference>
<evidence type="ECO:0000313" key="6">
    <source>
        <dbReference type="EMBL" id="TKR61880.1"/>
    </source>
</evidence>
<dbReference type="Proteomes" id="UP000298663">
    <property type="component" value="Unassembled WGS sequence"/>
</dbReference>
<dbReference type="STRING" id="34508.A0A4U5LZU5"/>
<evidence type="ECO:0000313" key="7">
    <source>
        <dbReference type="Proteomes" id="UP000298663"/>
    </source>
</evidence>
<dbReference type="SUPFAM" id="SSF57850">
    <property type="entry name" value="RING/U-box"/>
    <property type="match status" value="1"/>
</dbReference>
<dbReference type="GO" id="GO:0008270">
    <property type="term" value="F:zinc ion binding"/>
    <property type="evidence" value="ECO:0007669"/>
    <property type="project" value="UniProtKB-KW"/>
</dbReference>
<keyword evidence="1" id="KW-0479">Metal-binding</keyword>
<dbReference type="OrthoDB" id="5828209at2759"/>
<keyword evidence="3" id="KW-0862">Zinc</keyword>
<organism evidence="6 7">
    <name type="scientific">Steinernema carpocapsae</name>
    <name type="common">Entomopathogenic nematode</name>
    <dbReference type="NCBI Taxonomy" id="34508"/>
    <lineage>
        <taxon>Eukaryota</taxon>
        <taxon>Metazoa</taxon>
        <taxon>Ecdysozoa</taxon>
        <taxon>Nematoda</taxon>
        <taxon>Chromadorea</taxon>
        <taxon>Rhabditida</taxon>
        <taxon>Tylenchina</taxon>
        <taxon>Panagrolaimomorpha</taxon>
        <taxon>Strongyloidoidea</taxon>
        <taxon>Steinernematidae</taxon>
        <taxon>Steinernema</taxon>
    </lineage>
</organism>
<sequence length="87" mass="9801">MEGLLKNETTSQVVSSAHLQKIQCPICLDPFKTPKIFTKCGHSICEYCETIMLGTQERRFTCPVCRTETQLKVGEVLPVNWTLKGLV</sequence>